<organism evidence="1 2">
    <name type="scientific">Timema podura</name>
    <name type="common">Walking stick</name>
    <dbReference type="NCBI Taxonomy" id="61482"/>
    <lineage>
        <taxon>Eukaryota</taxon>
        <taxon>Metazoa</taxon>
        <taxon>Ecdysozoa</taxon>
        <taxon>Arthropoda</taxon>
        <taxon>Hexapoda</taxon>
        <taxon>Insecta</taxon>
        <taxon>Pterygota</taxon>
        <taxon>Neoptera</taxon>
        <taxon>Polyneoptera</taxon>
        <taxon>Phasmatodea</taxon>
        <taxon>Timematodea</taxon>
        <taxon>Timematoidea</taxon>
        <taxon>Timematidae</taxon>
        <taxon>Timema</taxon>
    </lineage>
</organism>
<sequence>CSNLSDLYPFSLLKPHPNPSGLGALPNKECYHHQQQNSWTAEETERCTWPKRMGILEYGMAASLGKRLVAVKFLLHDASEKENVSRSKTRYTPDQQTPELQLALSSDQGINLAQGVQLNSRKAEYPVYTLPVPKVQTWRQTEL</sequence>
<feature type="non-terminal residue" evidence="1">
    <location>
        <position position="143"/>
    </location>
</feature>
<protein>
    <recommendedName>
        <fullName evidence="3">Prolactin receptor</fullName>
    </recommendedName>
</protein>
<proteinExistence type="predicted"/>
<evidence type="ECO:0000313" key="1">
    <source>
        <dbReference type="EMBL" id="CAG2061112.1"/>
    </source>
</evidence>
<keyword evidence="2" id="KW-1185">Reference proteome</keyword>
<evidence type="ECO:0000313" key="2">
    <source>
        <dbReference type="Proteomes" id="UP001153148"/>
    </source>
</evidence>
<accession>A0ABN7P4U7</accession>
<name>A0ABN7P4U7_TIMPD</name>
<dbReference type="Proteomes" id="UP001153148">
    <property type="component" value="Unassembled WGS sequence"/>
</dbReference>
<feature type="non-terminal residue" evidence="1">
    <location>
        <position position="1"/>
    </location>
</feature>
<dbReference type="EMBL" id="CAJPIN010014609">
    <property type="protein sequence ID" value="CAG2061112.1"/>
    <property type="molecule type" value="Genomic_DNA"/>
</dbReference>
<comment type="caution">
    <text evidence="1">The sequence shown here is derived from an EMBL/GenBank/DDBJ whole genome shotgun (WGS) entry which is preliminary data.</text>
</comment>
<reference evidence="1" key="1">
    <citation type="submission" date="2021-03" db="EMBL/GenBank/DDBJ databases">
        <authorList>
            <person name="Tran Van P."/>
        </authorList>
    </citation>
    <scope>NUCLEOTIDE SEQUENCE</scope>
</reference>
<evidence type="ECO:0008006" key="3">
    <source>
        <dbReference type="Google" id="ProtNLM"/>
    </source>
</evidence>
<gene>
    <name evidence="1" type="ORF">TPAB3V08_LOCUS8067</name>
</gene>